<dbReference type="STRING" id="403673.A0A177WYN5"/>
<evidence type="ECO:0000256" key="1">
    <source>
        <dbReference type="ARBA" id="ARBA00023054"/>
    </source>
</evidence>
<feature type="compositionally biased region" description="Polar residues" evidence="2">
    <location>
        <begin position="491"/>
        <end position="512"/>
    </location>
</feature>
<evidence type="ECO:0000313" key="5">
    <source>
        <dbReference type="Proteomes" id="UP000077115"/>
    </source>
</evidence>
<dbReference type="InterPro" id="IPR015158">
    <property type="entry name" value="Bud22_dom"/>
</dbReference>
<organism evidence="4 5">
    <name type="scientific">Batrachochytrium dendrobatidis (strain JEL423)</name>
    <dbReference type="NCBI Taxonomy" id="403673"/>
    <lineage>
        <taxon>Eukaryota</taxon>
        <taxon>Fungi</taxon>
        <taxon>Fungi incertae sedis</taxon>
        <taxon>Chytridiomycota</taxon>
        <taxon>Chytridiomycota incertae sedis</taxon>
        <taxon>Chytridiomycetes</taxon>
        <taxon>Rhizophydiales</taxon>
        <taxon>Rhizophydiales incertae sedis</taxon>
        <taxon>Batrachochytrium</taxon>
    </lineage>
</organism>
<dbReference type="OrthoDB" id="3364872at2759"/>
<dbReference type="eggNOG" id="ENOG502SCJW">
    <property type="taxonomic scope" value="Eukaryota"/>
</dbReference>
<feature type="domain" description="Bud22" evidence="3">
    <location>
        <begin position="41"/>
        <end position="487"/>
    </location>
</feature>
<protein>
    <recommendedName>
        <fullName evidence="3">Bud22 domain-containing protein</fullName>
    </recommendedName>
</protein>
<dbReference type="PANTHER" id="PTHR23325">
    <property type="entry name" value="SERUM RESPONSE FACTOR-BINDING"/>
    <property type="match status" value="1"/>
</dbReference>
<dbReference type="PANTHER" id="PTHR23325:SF1">
    <property type="entry name" value="SERUM RESPONSE FACTOR-BINDING PROTEIN 1"/>
    <property type="match status" value="1"/>
</dbReference>
<sequence length="555" mass="62043">MTEGHHAVLPENEPAQSEQQVSRRVPNWNIVNLRVQQRLFHICKEAKRTAKKARTAAIQKLVKMLRTIKTKSESNDDVPEPVKLARSRESKKLDSQLNALKCSSIDQIAYRCIVEGIEQSQLPDKQHIIGLDPNLSEVLADKKVEWTPADRRVSSSKIMVNAVSGYVSDLHALIYGKRYIKNQAKNKTVLSKEKLDAMNKAKRIRNPNETMNKERQKAIQETATLESERNAIKGNINLENVASNNHDISLESSDFGDEKSFQDDDFDDHMSLDDCIGSDSDKESEKDVQTLRAIANSASSATTKLASVDLQSSSKRPIKLSVPASVPSRRKLTSAQRITDFIPIATAGELKSVFVENLGGSVSDVSLSDDEFEGNEFDDHGNRVKTTRKSNRMGQRARRELWEKQYGSDAKHVKKQIEQDKLSVKHKQGKHANGVAHRSQRNGDSATDRPAASKQKEDLSSLHPSWQAKRKTTIAITEFKGSRITFDDEGSVNTPVSESNKPSVKSHSNQATAKKEKPVAPAEQLHPSWEAKRRAKEMEAKLKASSKPTKIKFDD</sequence>
<dbReference type="GO" id="GO:0030490">
    <property type="term" value="P:maturation of SSU-rRNA"/>
    <property type="evidence" value="ECO:0007669"/>
    <property type="project" value="TreeGrafter"/>
</dbReference>
<accession>A0A177WYN5</accession>
<reference evidence="4 5" key="1">
    <citation type="submission" date="2006-10" db="EMBL/GenBank/DDBJ databases">
        <title>The Genome Sequence of Batrachochytrium dendrobatidis JEL423.</title>
        <authorList>
            <consortium name="The Broad Institute Genome Sequencing Platform"/>
            <person name="Birren B."/>
            <person name="Lander E."/>
            <person name="Galagan J."/>
            <person name="Cuomo C."/>
            <person name="Devon K."/>
            <person name="Jaffe D."/>
            <person name="Butler J."/>
            <person name="Alvarez P."/>
            <person name="Gnerre S."/>
            <person name="Grabherr M."/>
            <person name="Kleber M."/>
            <person name="Mauceli E."/>
            <person name="Brockman W."/>
            <person name="Young S."/>
            <person name="LaButti K."/>
            <person name="Sykes S."/>
            <person name="DeCaprio D."/>
            <person name="Crawford M."/>
            <person name="Koehrsen M."/>
            <person name="Engels R."/>
            <person name="Montgomery P."/>
            <person name="Pearson M."/>
            <person name="Howarth C."/>
            <person name="Larson L."/>
            <person name="White J."/>
            <person name="O'Leary S."/>
            <person name="Kodira C."/>
            <person name="Zeng Q."/>
            <person name="Yandava C."/>
            <person name="Alvarado L."/>
            <person name="Longcore J."/>
            <person name="James T."/>
        </authorList>
    </citation>
    <scope>NUCLEOTIDE SEQUENCE [LARGE SCALE GENOMIC DNA]</scope>
    <source>
        <strain evidence="4 5">JEL423</strain>
    </source>
</reference>
<evidence type="ECO:0000313" key="4">
    <source>
        <dbReference type="EMBL" id="OAJ45046.1"/>
    </source>
</evidence>
<dbReference type="VEuPathDB" id="FungiDB:BDEG_28214"/>
<feature type="region of interest" description="Disordered" evidence="2">
    <location>
        <begin position="373"/>
        <end position="555"/>
    </location>
</feature>
<gene>
    <name evidence="4" type="ORF">BDEG_28214</name>
</gene>
<proteinExistence type="predicted"/>
<reference evidence="4 5" key="2">
    <citation type="submission" date="2016-05" db="EMBL/GenBank/DDBJ databases">
        <title>Lineage-specific infection strategies underlie the spectrum of fungal disease in amphibians.</title>
        <authorList>
            <person name="Cuomo C.A."/>
            <person name="Farrer R.A."/>
            <person name="James T."/>
            <person name="Longcore J."/>
            <person name="Birren B."/>
        </authorList>
    </citation>
    <scope>NUCLEOTIDE SEQUENCE [LARGE SCALE GENOMIC DNA]</scope>
    <source>
        <strain evidence="4 5">JEL423</strain>
    </source>
</reference>
<dbReference type="EMBL" id="DS022314">
    <property type="protein sequence ID" value="OAJ45046.1"/>
    <property type="molecule type" value="Genomic_DNA"/>
</dbReference>
<name>A0A177WYN5_BATDL</name>
<dbReference type="Pfam" id="PF09073">
    <property type="entry name" value="BUD22"/>
    <property type="match status" value="1"/>
</dbReference>
<evidence type="ECO:0000259" key="3">
    <source>
        <dbReference type="Pfam" id="PF09073"/>
    </source>
</evidence>
<keyword evidence="1" id="KW-0175">Coiled coil</keyword>
<feature type="region of interest" description="Disordered" evidence="2">
    <location>
        <begin position="1"/>
        <end position="22"/>
    </location>
</feature>
<evidence type="ECO:0000256" key="2">
    <source>
        <dbReference type="SAM" id="MobiDB-lite"/>
    </source>
</evidence>
<dbReference type="InterPro" id="IPR037393">
    <property type="entry name" value="Bud22/SRFB1"/>
</dbReference>
<dbReference type="AlphaFoldDB" id="A0A177WYN5"/>
<feature type="compositionally biased region" description="Basic and acidic residues" evidence="2">
    <location>
        <begin position="529"/>
        <end position="542"/>
    </location>
</feature>
<dbReference type="GO" id="GO:0030686">
    <property type="term" value="C:90S preribosome"/>
    <property type="evidence" value="ECO:0007669"/>
    <property type="project" value="TreeGrafter"/>
</dbReference>
<dbReference type="GO" id="GO:0005634">
    <property type="term" value="C:nucleus"/>
    <property type="evidence" value="ECO:0007669"/>
    <property type="project" value="TreeGrafter"/>
</dbReference>
<dbReference type="Proteomes" id="UP000077115">
    <property type="component" value="Unassembled WGS sequence"/>
</dbReference>
<feature type="compositionally biased region" description="Basic and acidic residues" evidence="2">
    <location>
        <begin position="409"/>
        <end position="423"/>
    </location>
</feature>